<dbReference type="EMBL" id="BRXU01000012">
    <property type="protein sequence ID" value="GLC55098.1"/>
    <property type="molecule type" value="Genomic_DNA"/>
</dbReference>
<dbReference type="AlphaFoldDB" id="A0A9W6BN49"/>
<proteinExistence type="predicted"/>
<evidence type="ECO:0000256" key="1">
    <source>
        <dbReference type="SAM" id="MobiDB-lite"/>
    </source>
</evidence>
<feature type="region of interest" description="Disordered" evidence="1">
    <location>
        <begin position="405"/>
        <end position="456"/>
    </location>
</feature>
<feature type="region of interest" description="Disordered" evidence="1">
    <location>
        <begin position="781"/>
        <end position="819"/>
    </location>
</feature>
<feature type="region of interest" description="Disordered" evidence="1">
    <location>
        <begin position="124"/>
        <end position="150"/>
    </location>
</feature>
<sequence length="819" mass="82421">MRRFQIQGSVLESTCGAPIIVVLVRYRHDPESGLSRECQRAQFAPGAAWFAVKAIVVPADQVLSYMDQPLLQQPRLVDSQGRNLLGGPDVSPDGCIYATPLEKNGIAHLNNFCLMQPYTGQEEPAAASGSGMGLGLQPQHSGGSGHGPEATRRVRTMLGNDGGALSCGGLGDGSEVIQDSADVLSASSELCLLVQLLRRDVHRPGRWFAYDMPHLISRPFQVVPRSALLAMQQPLGSGSPQLLPCEQMQALVAQGRGLSTPRHSAGMGLGLTPGGRDVMPVHPHPFMSPQYRRHQSAGGALGAVPTAGLAAYGTGPGLPSRMGVIGAPQQLQPQECVAPGFGFGASEPMGSMALGMGMGAGMGMGVGMGMGMGMDAAPGALPVGCSVGCGPAAWGGAAAGAGFGAPERSGGGGQQSSMSTESPSGGAGSQRAPRARRRSCLSKDSSHDDSSVGGATMAASGSAAAAVAGLRTPSITSGMKPSNSGLLRGGSGAAAPLMAAAMAASATAAGLGTAASCAAPSPPISPPPPRVVHALGPGAAPPLPAAATGVLDVMGAPAFLRSSEEGCPLPLALRQAPSATLLDMNISDLLNDIQPQPLLTEDIMELEEGAPKRVRSNLISSGVGALTSENNNSGSSQLLAAAAAGSPRCAVSPPHLQVESGLCRGGAGGGAHAAGELRSGGGGEYGQAREGHHQPSRTDSWSVEMSQEQVLNLRTQSTGFSGTHASSFATANGSNPCAGAAAAAVAVAASNGGVGGGGSCGSSASQLDLLVQLLGQPGAMQDALDRMEQEQQRQQGQRPQQVFEGVLQPQDGGREDMQV</sequence>
<evidence type="ECO:0000313" key="2">
    <source>
        <dbReference type="EMBL" id="GLC55098.1"/>
    </source>
</evidence>
<feature type="compositionally biased region" description="Low complexity" evidence="1">
    <location>
        <begin position="792"/>
        <end position="801"/>
    </location>
</feature>
<dbReference type="Proteomes" id="UP001165080">
    <property type="component" value="Unassembled WGS sequence"/>
</dbReference>
<protein>
    <submittedName>
        <fullName evidence="2">Uncharacterized protein</fullName>
    </submittedName>
</protein>
<feature type="compositionally biased region" description="Gly residues" evidence="1">
    <location>
        <begin position="405"/>
        <end position="414"/>
    </location>
</feature>
<keyword evidence="3" id="KW-1185">Reference proteome</keyword>
<reference evidence="2 3" key="1">
    <citation type="journal article" date="2023" name="Commun. Biol.">
        <title>Reorganization of the ancestral sex-determining regions during the evolution of trioecy in Pleodorina starrii.</title>
        <authorList>
            <person name="Takahashi K."/>
            <person name="Suzuki S."/>
            <person name="Kawai-Toyooka H."/>
            <person name="Yamamoto K."/>
            <person name="Hamaji T."/>
            <person name="Ootsuki R."/>
            <person name="Yamaguchi H."/>
            <person name="Kawachi M."/>
            <person name="Higashiyama T."/>
            <person name="Nozaki H."/>
        </authorList>
    </citation>
    <scope>NUCLEOTIDE SEQUENCE [LARGE SCALE GENOMIC DNA]</scope>
    <source>
        <strain evidence="2 3">NIES-4479</strain>
    </source>
</reference>
<feature type="region of interest" description="Disordered" evidence="1">
    <location>
        <begin position="665"/>
        <end position="702"/>
    </location>
</feature>
<evidence type="ECO:0000313" key="3">
    <source>
        <dbReference type="Proteomes" id="UP001165080"/>
    </source>
</evidence>
<name>A0A9W6BN49_9CHLO</name>
<accession>A0A9W6BN49</accession>
<feature type="compositionally biased region" description="Gly residues" evidence="1">
    <location>
        <begin position="665"/>
        <end position="685"/>
    </location>
</feature>
<gene>
    <name evidence="2" type="primary">PLEST001326</name>
    <name evidence="2" type="ORF">PLESTB_000943500</name>
</gene>
<comment type="caution">
    <text evidence="2">The sequence shown here is derived from an EMBL/GenBank/DDBJ whole genome shotgun (WGS) entry which is preliminary data.</text>
</comment>
<organism evidence="2 3">
    <name type="scientific">Pleodorina starrii</name>
    <dbReference type="NCBI Taxonomy" id="330485"/>
    <lineage>
        <taxon>Eukaryota</taxon>
        <taxon>Viridiplantae</taxon>
        <taxon>Chlorophyta</taxon>
        <taxon>core chlorophytes</taxon>
        <taxon>Chlorophyceae</taxon>
        <taxon>CS clade</taxon>
        <taxon>Chlamydomonadales</taxon>
        <taxon>Volvocaceae</taxon>
        <taxon>Pleodorina</taxon>
    </lineage>
</organism>